<reference evidence="1 2" key="1">
    <citation type="submission" date="2023-11" db="EMBL/GenBank/DDBJ databases">
        <authorList>
            <person name="Hedman E."/>
            <person name="Englund M."/>
            <person name="Stromberg M."/>
            <person name="Nyberg Akerstrom W."/>
            <person name="Nylinder S."/>
            <person name="Jareborg N."/>
            <person name="Kallberg Y."/>
            <person name="Kronander E."/>
        </authorList>
    </citation>
    <scope>NUCLEOTIDE SEQUENCE [LARGE SCALE GENOMIC DNA]</scope>
</reference>
<dbReference type="PANTHER" id="PTHR19446">
    <property type="entry name" value="REVERSE TRANSCRIPTASES"/>
    <property type="match status" value="1"/>
</dbReference>
<comment type="caution">
    <text evidence="1">The sequence shown here is derived from an EMBL/GenBank/DDBJ whole genome shotgun (WGS) entry which is preliminary data.</text>
</comment>
<accession>A0AAV1KT84</accession>
<organism evidence="1 2">
    <name type="scientific">Parnassius mnemosyne</name>
    <name type="common">clouded apollo</name>
    <dbReference type="NCBI Taxonomy" id="213953"/>
    <lineage>
        <taxon>Eukaryota</taxon>
        <taxon>Metazoa</taxon>
        <taxon>Ecdysozoa</taxon>
        <taxon>Arthropoda</taxon>
        <taxon>Hexapoda</taxon>
        <taxon>Insecta</taxon>
        <taxon>Pterygota</taxon>
        <taxon>Neoptera</taxon>
        <taxon>Endopterygota</taxon>
        <taxon>Lepidoptera</taxon>
        <taxon>Glossata</taxon>
        <taxon>Ditrysia</taxon>
        <taxon>Papilionoidea</taxon>
        <taxon>Papilionidae</taxon>
        <taxon>Parnassiinae</taxon>
        <taxon>Parnassini</taxon>
        <taxon>Parnassius</taxon>
        <taxon>Driopa</taxon>
    </lineage>
</organism>
<dbReference type="EMBL" id="CAVLGL010000080">
    <property type="protein sequence ID" value="CAK1585975.1"/>
    <property type="molecule type" value="Genomic_DNA"/>
</dbReference>
<dbReference type="Proteomes" id="UP001314205">
    <property type="component" value="Unassembled WGS sequence"/>
</dbReference>
<evidence type="ECO:0000313" key="1">
    <source>
        <dbReference type="EMBL" id="CAK1585975.1"/>
    </source>
</evidence>
<dbReference type="AlphaFoldDB" id="A0AAV1KT84"/>
<gene>
    <name evidence="1" type="ORF">PARMNEM_LOCUS6992</name>
</gene>
<proteinExistence type="predicted"/>
<evidence type="ECO:0000313" key="2">
    <source>
        <dbReference type="Proteomes" id="UP001314205"/>
    </source>
</evidence>
<keyword evidence="2" id="KW-1185">Reference proteome</keyword>
<sequence>MFLFINPGRNLPPSHHSMYEMLSFWTYDWKTHIIIPILKPGKDPSSALNYRPIAISSTLSKVMEHLVKNRLEWILENRGILSRTQFGFRKGFSTMDSLSILVSDIRLAFSKN</sequence>
<name>A0AAV1KT84_9NEOP</name>
<protein>
    <recommendedName>
        <fullName evidence="3">Reverse transcriptase domain-containing protein</fullName>
    </recommendedName>
</protein>
<evidence type="ECO:0008006" key="3">
    <source>
        <dbReference type="Google" id="ProtNLM"/>
    </source>
</evidence>